<dbReference type="PIRSF" id="PIRSF003180">
    <property type="entry name" value="DiGMPpdiest_YuxH"/>
    <property type="match status" value="1"/>
</dbReference>
<sequence length="401" mass="45918">MQEQVLFARQPIFDRGLKLFGYELLFRQGTDDRAVFDDGDQATKSVMLNAYTHSDTLSALNHKPGLLNVTKTMLNALPDFLRHNLIIEVLEDYHSDADLVDVLAGLRERGFRLALDDFEMKDYRSPLLDMVDIVKIDVLATSRDDILAMLDRLEPHNVKLIAEKVEDYGMYQFCLDNGFDYFQGYFFCQPEIVTGHRLDPGRASLLTLLAEIYRPNIEPNDIYELVQKDTVLSYKLLQLVNSAFYRRARTIDSLHQAVMMLGIDRIRSWATLINMGQLDDKPKELQREALTRAFLCECIGQTIEPERANTYFTAGLLSVLDAWLDRPMPSILSQIPLSAELKAALIEREGRLGQALEMAIAYCRSNWQALDPQWLSDHRLSPAQLCDWYSQSIDRADQLLG</sequence>
<dbReference type="Proteomes" id="UP000626148">
    <property type="component" value="Unassembled WGS sequence"/>
</dbReference>
<dbReference type="Gene3D" id="3.20.20.450">
    <property type="entry name" value="EAL domain"/>
    <property type="match status" value="1"/>
</dbReference>
<keyword evidence="3" id="KW-0418">Kinase</keyword>
<proteinExistence type="predicted"/>
<feature type="domain" description="HDOD" evidence="2">
    <location>
        <begin position="198"/>
        <end position="383"/>
    </location>
</feature>
<comment type="caution">
    <text evidence="3">The sequence shown here is derived from an EMBL/GenBank/DDBJ whole genome shotgun (WGS) entry which is preliminary data.</text>
</comment>
<dbReference type="PANTHER" id="PTHR33525">
    <property type="match status" value="1"/>
</dbReference>
<evidence type="ECO:0000313" key="3">
    <source>
        <dbReference type="EMBL" id="GGX54371.1"/>
    </source>
</evidence>
<organism evidence="3 4">
    <name type="scientific">Saccharospirillum salsuginis</name>
    <dbReference type="NCBI Taxonomy" id="418750"/>
    <lineage>
        <taxon>Bacteria</taxon>
        <taxon>Pseudomonadati</taxon>
        <taxon>Pseudomonadota</taxon>
        <taxon>Gammaproteobacteria</taxon>
        <taxon>Oceanospirillales</taxon>
        <taxon>Saccharospirillaceae</taxon>
        <taxon>Saccharospirillum</taxon>
    </lineage>
</organism>
<feature type="domain" description="EAL" evidence="1">
    <location>
        <begin position="1"/>
        <end position="204"/>
    </location>
</feature>
<dbReference type="SMART" id="SM00052">
    <property type="entry name" value="EAL"/>
    <property type="match status" value="1"/>
</dbReference>
<dbReference type="InterPro" id="IPR001633">
    <property type="entry name" value="EAL_dom"/>
</dbReference>
<evidence type="ECO:0000259" key="1">
    <source>
        <dbReference type="PROSITE" id="PS50883"/>
    </source>
</evidence>
<name>A0A918NAR6_9GAMM</name>
<dbReference type="PROSITE" id="PS51833">
    <property type="entry name" value="HDOD"/>
    <property type="match status" value="1"/>
</dbReference>
<dbReference type="Pfam" id="PF08668">
    <property type="entry name" value="HDOD"/>
    <property type="match status" value="1"/>
</dbReference>
<keyword evidence="3" id="KW-0808">Transferase</keyword>
<dbReference type="InterPro" id="IPR014408">
    <property type="entry name" value="dGMP_Pdiesterase_EAL/HD-GYP"/>
</dbReference>
<evidence type="ECO:0000259" key="2">
    <source>
        <dbReference type="PROSITE" id="PS51833"/>
    </source>
</evidence>
<accession>A0A918NAR6</accession>
<dbReference type="InterPro" id="IPR013976">
    <property type="entry name" value="HDOD"/>
</dbReference>
<dbReference type="InterPro" id="IPR052340">
    <property type="entry name" value="RNase_Y/CdgJ"/>
</dbReference>
<reference evidence="3" key="2">
    <citation type="submission" date="2020-09" db="EMBL/GenBank/DDBJ databases">
        <authorList>
            <person name="Sun Q."/>
            <person name="Kim S."/>
        </authorList>
    </citation>
    <scope>NUCLEOTIDE SEQUENCE</scope>
    <source>
        <strain evidence="3">KCTC 22169</strain>
    </source>
</reference>
<protein>
    <submittedName>
        <fullName evidence="3">Histidine kinase</fullName>
    </submittedName>
</protein>
<dbReference type="SUPFAM" id="SSF141868">
    <property type="entry name" value="EAL domain-like"/>
    <property type="match status" value="1"/>
</dbReference>
<evidence type="ECO:0000313" key="4">
    <source>
        <dbReference type="Proteomes" id="UP000626148"/>
    </source>
</evidence>
<dbReference type="InterPro" id="IPR035919">
    <property type="entry name" value="EAL_sf"/>
</dbReference>
<dbReference type="PANTHER" id="PTHR33525:SF4">
    <property type="entry name" value="CYCLIC DI-GMP PHOSPHODIESTERASE CDGJ"/>
    <property type="match status" value="1"/>
</dbReference>
<dbReference type="SUPFAM" id="SSF109604">
    <property type="entry name" value="HD-domain/PDEase-like"/>
    <property type="match status" value="1"/>
</dbReference>
<dbReference type="EMBL" id="BMXR01000005">
    <property type="protein sequence ID" value="GGX54371.1"/>
    <property type="molecule type" value="Genomic_DNA"/>
</dbReference>
<dbReference type="Pfam" id="PF00563">
    <property type="entry name" value="EAL"/>
    <property type="match status" value="1"/>
</dbReference>
<dbReference type="PROSITE" id="PS50883">
    <property type="entry name" value="EAL"/>
    <property type="match status" value="1"/>
</dbReference>
<dbReference type="RefSeq" id="WP_189608612.1">
    <property type="nucleotide sequence ID" value="NZ_BMXR01000005.1"/>
</dbReference>
<dbReference type="GO" id="GO:0016301">
    <property type="term" value="F:kinase activity"/>
    <property type="evidence" value="ECO:0007669"/>
    <property type="project" value="UniProtKB-KW"/>
</dbReference>
<keyword evidence="4" id="KW-1185">Reference proteome</keyword>
<dbReference type="Gene3D" id="1.10.3210.10">
    <property type="entry name" value="Hypothetical protein af1432"/>
    <property type="match status" value="1"/>
</dbReference>
<reference evidence="3" key="1">
    <citation type="journal article" date="2014" name="Int. J. Syst. Evol. Microbiol.">
        <title>Complete genome sequence of Corynebacterium casei LMG S-19264T (=DSM 44701T), isolated from a smear-ripened cheese.</title>
        <authorList>
            <consortium name="US DOE Joint Genome Institute (JGI-PGF)"/>
            <person name="Walter F."/>
            <person name="Albersmeier A."/>
            <person name="Kalinowski J."/>
            <person name="Ruckert C."/>
        </authorList>
    </citation>
    <scope>NUCLEOTIDE SEQUENCE</scope>
    <source>
        <strain evidence="3">KCTC 22169</strain>
    </source>
</reference>
<gene>
    <name evidence="3" type="primary">yuxH</name>
    <name evidence="3" type="ORF">GCM10007392_22150</name>
</gene>
<dbReference type="AlphaFoldDB" id="A0A918NAR6"/>